<evidence type="ECO:0000313" key="1">
    <source>
        <dbReference type="EMBL" id="MFC0581204.1"/>
    </source>
</evidence>
<sequence>MLQEEIKAVLTGTVAVVSAQQQLVHATAVAALAHLNAEIDAALRPLKQLRAHLVAAEPSLFTAVRTGARAGNIHWQSRAANAFRSALSLHQLDLGALTKQHAAHLRWIDQQLLALERTARALTLTHPIVLAMAAVQLAGIELTAAVGNTVSQAAAAVPEAITIPVPVPINVAGAHHG</sequence>
<accession>A0ABV6P7V5</accession>
<name>A0ABV6P7V5_9MICC</name>
<gene>
    <name evidence="1" type="ORF">ACFFFR_02215</name>
</gene>
<keyword evidence="2" id="KW-1185">Reference proteome</keyword>
<dbReference type="EMBL" id="JBHLUB010000002">
    <property type="protein sequence ID" value="MFC0581204.1"/>
    <property type="molecule type" value="Genomic_DNA"/>
</dbReference>
<proteinExistence type="predicted"/>
<dbReference type="Proteomes" id="UP001589862">
    <property type="component" value="Unassembled WGS sequence"/>
</dbReference>
<comment type="caution">
    <text evidence="1">The sequence shown here is derived from an EMBL/GenBank/DDBJ whole genome shotgun (WGS) entry which is preliminary data.</text>
</comment>
<organism evidence="1 2">
    <name type="scientific">Micrococcoides hystricis</name>
    <dbReference type="NCBI Taxonomy" id="1572761"/>
    <lineage>
        <taxon>Bacteria</taxon>
        <taxon>Bacillati</taxon>
        <taxon>Actinomycetota</taxon>
        <taxon>Actinomycetes</taxon>
        <taxon>Micrococcales</taxon>
        <taxon>Micrococcaceae</taxon>
        <taxon>Micrococcoides</taxon>
    </lineage>
</organism>
<evidence type="ECO:0000313" key="2">
    <source>
        <dbReference type="Proteomes" id="UP001589862"/>
    </source>
</evidence>
<dbReference type="RefSeq" id="WP_377457894.1">
    <property type="nucleotide sequence ID" value="NZ_JBHLUB010000002.1"/>
</dbReference>
<protein>
    <submittedName>
        <fullName evidence="1">Uncharacterized protein</fullName>
    </submittedName>
</protein>
<reference evidence="1 2" key="1">
    <citation type="submission" date="2024-09" db="EMBL/GenBank/DDBJ databases">
        <authorList>
            <person name="Sun Q."/>
            <person name="Mori K."/>
        </authorList>
    </citation>
    <scope>NUCLEOTIDE SEQUENCE [LARGE SCALE GENOMIC DNA]</scope>
    <source>
        <strain evidence="1 2">NCAIM B.02604</strain>
    </source>
</reference>